<dbReference type="Proteomes" id="UP000799779">
    <property type="component" value="Unassembled WGS sequence"/>
</dbReference>
<keyword evidence="3" id="KW-1185">Reference proteome</keyword>
<gene>
    <name evidence="2" type="ORF">P154DRAFT_560231</name>
</gene>
<dbReference type="OrthoDB" id="2430343at2759"/>
<evidence type="ECO:0000256" key="1">
    <source>
        <dbReference type="SAM" id="MobiDB-lite"/>
    </source>
</evidence>
<feature type="region of interest" description="Disordered" evidence="1">
    <location>
        <begin position="38"/>
        <end position="59"/>
    </location>
</feature>
<name>A0A6A5WWL9_9PLEO</name>
<protein>
    <submittedName>
        <fullName evidence="2">Uncharacterized protein</fullName>
    </submittedName>
</protein>
<organism evidence="2 3">
    <name type="scientific">Amniculicola lignicola CBS 123094</name>
    <dbReference type="NCBI Taxonomy" id="1392246"/>
    <lineage>
        <taxon>Eukaryota</taxon>
        <taxon>Fungi</taxon>
        <taxon>Dikarya</taxon>
        <taxon>Ascomycota</taxon>
        <taxon>Pezizomycotina</taxon>
        <taxon>Dothideomycetes</taxon>
        <taxon>Pleosporomycetidae</taxon>
        <taxon>Pleosporales</taxon>
        <taxon>Amniculicolaceae</taxon>
        <taxon>Amniculicola</taxon>
    </lineage>
</organism>
<feature type="non-terminal residue" evidence="2">
    <location>
        <position position="1"/>
    </location>
</feature>
<sequence>MGESLGSRVWRWWNKLNGWMEPPITSPVELPGWKEIKQDECPNPPTQTEAPMREEDGQDRQRLATCLRKVEKAIRIADQQFADLTMSKVGVYISAKVPDHLTDKEACAWLNDRIRRAKKELLGKEERIKAAVGGGRVSLGMNSIDITTTTVSKRTMQKVQFDEEDVELIIARLIEELNRPNCGLYIMPPPNLAELLTGTNPFPNN</sequence>
<evidence type="ECO:0000313" key="2">
    <source>
        <dbReference type="EMBL" id="KAF2005344.1"/>
    </source>
</evidence>
<evidence type="ECO:0000313" key="3">
    <source>
        <dbReference type="Proteomes" id="UP000799779"/>
    </source>
</evidence>
<proteinExistence type="predicted"/>
<dbReference type="AlphaFoldDB" id="A0A6A5WWL9"/>
<reference evidence="2" key="1">
    <citation type="journal article" date="2020" name="Stud. Mycol.">
        <title>101 Dothideomycetes genomes: a test case for predicting lifestyles and emergence of pathogens.</title>
        <authorList>
            <person name="Haridas S."/>
            <person name="Albert R."/>
            <person name="Binder M."/>
            <person name="Bloem J."/>
            <person name="Labutti K."/>
            <person name="Salamov A."/>
            <person name="Andreopoulos B."/>
            <person name="Baker S."/>
            <person name="Barry K."/>
            <person name="Bills G."/>
            <person name="Bluhm B."/>
            <person name="Cannon C."/>
            <person name="Castanera R."/>
            <person name="Culley D."/>
            <person name="Daum C."/>
            <person name="Ezra D."/>
            <person name="Gonzalez J."/>
            <person name="Henrissat B."/>
            <person name="Kuo A."/>
            <person name="Liang C."/>
            <person name="Lipzen A."/>
            <person name="Lutzoni F."/>
            <person name="Magnuson J."/>
            <person name="Mondo S."/>
            <person name="Nolan M."/>
            <person name="Ohm R."/>
            <person name="Pangilinan J."/>
            <person name="Park H.-J."/>
            <person name="Ramirez L."/>
            <person name="Alfaro M."/>
            <person name="Sun H."/>
            <person name="Tritt A."/>
            <person name="Yoshinaga Y."/>
            <person name="Zwiers L.-H."/>
            <person name="Turgeon B."/>
            <person name="Goodwin S."/>
            <person name="Spatafora J."/>
            <person name="Crous P."/>
            <person name="Grigoriev I."/>
        </authorList>
    </citation>
    <scope>NUCLEOTIDE SEQUENCE</scope>
    <source>
        <strain evidence="2">CBS 123094</strain>
    </source>
</reference>
<dbReference type="EMBL" id="ML977564">
    <property type="protein sequence ID" value="KAF2005344.1"/>
    <property type="molecule type" value="Genomic_DNA"/>
</dbReference>
<accession>A0A6A5WWL9</accession>